<feature type="domain" description="CRISPR type III-associated protein" evidence="9">
    <location>
        <begin position="13"/>
        <end position="197"/>
    </location>
</feature>
<name>A0ABR4RNK2_9LACO</name>
<dbReference type="PANTHER" id="PTHR35579:SF3">
    <property type="entry name" value="CRISPR SYSTEM CMS ENDORIBONUCLEASE CSM3"/>
    <property type="match status" value="1"/>
</dbReference>
<keyword evidence="6" id="KW-0694">RNA-binding</keyword>
<comment type="caution">
    <text evidence="10">The sequence shown here is derived from an EMBL/GenBank/DDBJ whole genome shotgun (WGS) entry which is preliminary data.</text>
</comment>
<evidence type="ECO:0000256" key="8">
    <source>
        <dbReference type="ARBA" id="ARBA00033183"/>
    </source>
</evidence>
<organism evidence="10 11">
    <name type="scientific">Ligilactobacillus animalis</name>
    <dbReference type="NCBI Taxonomy" id="1605"/>
    <lineage>
        <taxon>Bacteria</taxon>
        <taxon>Bacillati</taxon>
        <taxon>Bacillota</taxon>
        <taxon>Bacilli</taxon>
        <taxon>Lactobacillales</taxon>
        <taxon>Lactobacillaceae</taxon>
        <taxon>Ligilactobacillus</taxon>
    </lineage>
</organism>
<evidence type="ECO:0000313" key="10">
    <source>
        <dbReference type="EMBL" id="KDA45659.1"/>
    </source>
</evidence>
<dbReference type="RefSeq" id="WP_035448619.1">
    <property type="nucleotide sequence ID" value="NZ_CP195054.1"/>
</dbReference>
<comment type="similarity">
    <text evidence="1">Belongs to the CRISPR-associated Csm3 family.</text>
</comment>
<dbReference type="PANTHER" id="PTHR35579">
    <property type="entry name" value="CRISPR SYSTEM CMS ENDORIBONUCLEASE CSM3"/>
    <property type="match status" value="1"/>
</dbReference>
<evidence type="ECO:0000313" key="11">
    <source>
        <dbReference type="Proteomes" id="UP000027129"/>
    </source>
</evidence>
<evidence type="ECO:0000256" key="7">
    <source>
        <dbReference type="ARBA" id="ARBA00023118"/>
    </source>
</evidence>
<evidence type="ECO:0000256" key="3">
    <source>
        <dbReference type="ARBA" id="ARBA00022722"/>
    </source>
</evidence>
<evidence type="ECO:0000256" key="4">
    <source>
        <dbReference type="ARBA" id="ARBA00022759"/>
    </source>
</evidence>
<gene>
    <name evidence="10" type="ORF">Lani381_1284</name>
</gene>
<evidence type="ECO:0000256" key="1">
    <source>
        <dbReference type="ARBA" id="ARBA00006342"/>
    </source>
</evidence>
<dbReference type="Pfam" id="PF03787">
    <property type="entry name" value="RAMPs"/>
    <property type="match status" value="1"/>
</dbReference>
<keyword evidence="4" id="KW-0255">Endonuclease</keyword>
<evidence type="ECO:0000256" key="6">
    <source>
        <dbReference type="ARBA" id="ARBA00022884"/>
    </source>
</evidence>
<keyword evidence="5" id="KW-0378">Hydrolase</keyword>
<keyword evidence="3" id="KW-0540">Nuclease</keyword>
<evidence type="ECO:0000256" key="2">
    <source>
        <dbReference type="ARBA" id="ARBA00022150"/>
    </source>
</evidence>
<dbReference type="EMBL" id="JMHU01000014">
    <property type="protein sequence ID" value="KDA45659.1"/>
    <property type="molecule type" value="Genomic_DNA"/>
</dbReference>
<dbReference type="InterPro" id="IPR005537">
    <property type="entry name" value="RAMP_III_fam"/>
</dbReference>
<proteinExistence type="inferred from homology"/>
<reference evidence="10 11" key="1">
    <citation type="submission" date="2014-04" db="EMBL/GenBank/DDBJ databases">
        <title>Draft Genome Sequence of Lactobacillus animalis 381-IL-28.</title>
        <authorList>
            <person name="Sturino J.M."/>
            <person name="Rajendran M."/>
            <person name="Altermann E."/>
        </authorList>
    </citation>
    <scope>NUCLEOTIDE SEQUENCE [LARGE SCALE GENOMIC DNA]</scope>
    <source>
        <strain evidence="10 11">381-IL-28</strain>
    </source>
</reference>
<dbReference type="InterPro" id="IPR013412">
    <property type="entry name" value="CRISPR-assoc_RAMP_Csm3"/>
</dbReference>
<dbReference type="NCBIfam" id="TIGR02582">
    <property type="entry name" value="cas7_TM1809"/>
    <property type="match status" value="1"/>
</dbReference>
<evidence type="ECO:0000256" key="5">
    <source>
        <dbReference type="ARBA" id="ARBA00022801"/>
    </source>
</evidence>
<protein>
    <recommendedName>
        <fullName evidence="2">CRISPR system Cms endoribonuclease Csm3</fullName>
    </recommendedName>
    <alternativeName>
        <fullName evidence="8">CRISPR type III A-associated RAMP protein Csm3</fullName>
    </alternativeName>
</protein>
<accession>A0ABR4RNK2</accession>
<dbReference type="Proteomes" id="UP000027129">
    <property type="component" value="Unassembled WGS sequence"/>
</dbReference>
<sequence>MSNYAKLKLSGVIEIKSGLHIGGGNEFSAIGAIASPVVKDPLTNLPIIPGSSLKGKMRFLLSKVYNDRVSMSSTPNNDNYRITRLFGATSVEGKDNIIRARLLFRDSEFINTEELKEKGVRSYTEVKFENTINRFTAVANPRQIERVIKGSKFSFELIYEVDKVGEVVDDFKTIFDGLKLLEMDYLGGSGSRGYGKVAFRDLNINNVFGEYNTDELVKLLEGYGI</sequence>
<evidence type="ECO:0000259" key="9">
    <source>
        <dbReference type="Pfam" id="PF03787"/>
    </source>
</evidence>
<keyword evidence="11" id="KW-1185">Reference proteome</keyword>
<dbReference type="InterPro" id="IPR052216">
    <property type="entry name" value="CRISPR_Csm3_endoribonuclease"/>
</dbReference>
<keyword evidence="7" id="KW-0051">Antiviral defense</keyword>